<evidence type="ECO:0000256" key="1">
    <source>
        <dbReference type="SAM" id="MobiDB-lite"/>
    </source>
</evidence>
<gene>
    <name evidence="2" type="ORF">GWK47_030758</name>
</gene>
<reference evidence="2" key="1">
    <citation type="submission" date="2020-07" db="EMBL/GenBank/DDBJ databases">
        <title>The High-quality genome of the commercially important snow crab, Chionoecetes opilio.</title>
        <authorList>
            <person name="Jeong J.-H."/>
            <person name="Ryu S."/>
        </authorList>
    </citation>
    <scope>NUCLEOTIDE SEQUENCE</scope>
    <source>
        <strain evidence="2">MADBK_172401_WGS</strain>
        <tissue evidence="2">Digestive gland</tissue>
    </source>
</reference>
<dbReference type="Gene3D" id="1.25.40.180">
    <property type="match status" value="1"/>
</dbReference>
<dbReference type="GO" id="GO:0005737">
    <property type="term" value="C:cytoplasm"/>
    <property type="evidence" value="ECO:0007669"/>
    <property type="project" value="TreeGrafter"/>
</dbReference>
<feature type="compositionally biased region" description="Pro residues" evidence="1">
    <location>
        <begin position="179"/>
        <end position="196"/>
    </location>
</feature>
<feature type="region of interest" description="Disordered" evidence="1">
    <location>
        <begin position="176"/>
        <end position="224"/>
    </location>
</feature>
<dbReference type="GO" id="GO:1901190">
    <property type="term" value="P:regulation of formation of translation initiation ternary complex"/>
    <property type="evidence" value="ECO:0007669"/>
    <property type="project" value="TreeGrafter"/>
</dbReference>
<sequence length="224" mass="25339">MGIPLKTRKGKLDKPRPLKLSTLGDQTLEGVLGDMDAVGQYLNSSTCDRAVYPAVVALCENLKMFGPQLENVYKDQLDKCYISIRNGCRDDRLTLAVRYRLLEVIELRAMHWQPNENLINYYKQKLVQIEAEEAALEEQTIDTTGQTTPGITFPPTTTSSLILPALQPFQHTIYSQLPQQPPTQPQPQTPRPPPSWRPGRSSKTRGSLPRPLESRARTTARTRW</sequence>
<accession>A0A8J5CQW9</accession>
<evidence type="ECO:0000313" key="2">
    <source>
        <dbReference type="EMBL" id="KAG0729243.1"/>
    </source>
</evidence>
<keyword evidence="2" id="KW-0648">Protein biosynthesis</keyword>
<dbReference type="PANTHER" id="PTHR20849:SF2">
    <property type="entry name" value="EUKARYOTIC TRANSLATION INITIATION FACTOR 4E-BINDING PROTEIN MEXTLI"/>
    <property type="match status" value="1"/>
</dbReference>
<comment type="caution">
    <text evidence="2">The sequence shown here is derived from an EMBL/GenBank/DDBJ whole genome shotgun (WGS) entry which is preliminary data.</text>
</comment>
<proteinExistence type="predicted"/>
<dbReference type="AlphaFoldDB" id="A0A8J5CQW9"/>
<dbReference type="GO" id="GO:0034518">
    <property type="term" value="C:RNA cap binding complex"/>
    <property type="evidence" value="ECO:0007669"/>
    <property type="project" value="TreeGrafter"/>
</dbReference>
<dbReference type="EMBL" id="JACEEZ010001418">
    <property type="protein sequence ID" value="KAG0729244.1"/>
    <property type="molecule type" value="Genomic_DNA"/>
</dbReference>
<dbReference type="GO" id="GO:0008190">
    <property type="term" value="F:eukaryotic initiation factor 4E binding"/>
    <property type="evidence" value="ECO:0007669"/>
    <property type="project" value="InterPro"/>
</dbReference>
<organism evidence="2 3">
    <name type="scientific">Chionoecetes opilio</name>
    <name type="common">Atlantic snow crab</name>
    <name type="synonym">Cancer opilio</name>
    <dbReference type="NCBI Taxonomy" id="41210"/>
    <lineage>
        <taxon>Eukaryota</taxon>
        <taxon>Metazoa</taxon>
        <taxon>Ecdysozoa</taxon>
        <taxon>Arthropoda</taxon>
        <taxon>Crustacea</taxon>
        <taxon>Multicrustacea</taxon>
        <taxon>Malacostraca</taxon>
        <taxon>Eumalacostraca</taxon>
        <taxon>Eucarida</taxon>
        <taxon>Decapoda</taxon>
        <taxon>Pleocyemata</taxon>
        <taxon>Brachyura</taxon>
        <taxon>Eubrachyura</taxon>
        <taxon>Majoidea</taxon>
        <taxon>Majidae</taxon>
        <taxon>Chionoecetes</taxon>
    </lineage>
</organism>
<dbReference type="GO" id="GO:0003743">
    <property type="term" value="F:translation initiation factor activity"/>
    <property type="evidence" value="ECO:0007669"/>
    <property type="project" value="UniProtKB-KW"/>
</dbReference>
<dbReference type="Proteomes" id="UP000770661">
    <property type="component" value="Unassembled WGS sequence"/>
</dbReference>
<protein>
    <submittedName>
        <fullName evidence="2">Eukaryotic translation initiation factor 4E-binding protein Mextli</fullName>
    </submittedName>
</protein>
<dbReference type="OrthoDB" id="6357832at2759"/>
<keyword evidence="2" id="KW-0396">Initiation factor</keyword>
<evidence type="ECO:0000313" key="3">
    <source>
        <dbReference type="Proteomes" id="UP000770661"/>
    </source>
</evidence>
<dbReference type="PANTHER" id="PTHR20849">
    <property type="entry name" value="EUKARYOTIC TRANSLATION INITIATION FACTOR 4E-BINDING PROTEIN MEXTLI"/>
    <property type="match status" value="1"/>
</dbReference>
<dbReference type="InterPro" id="IPR040160">
    <property type="entry name" value="Mxt"/>
</dbReference>
<dbReference type="GO" id="GO:0045727">
    <property type="term" value="P:positive regulation of translation"/>
    <property type="evidence" value="ECO:0007669"/>
    <property type="project" value="InterPro"/>
</dbReference>
<keyword evidence="3" id="KW-1185">Reference proteome</keyword>
<name>A0A8J5CQW9_CHIOP</name>
<dbReference type="EMBL" id="JACEEZ010001418">
    <property type="protein sequence ID" value="KAG0729243.1"/>
    <property type="molecule type" value="Genomic_DNA"/>
</dbReference>